<keyword evidence="1" id="KW-0732">Signal</keyword>
<organism evidence="2">
    <name type="scientific">Mesocestoides corti</name>
    <name type="common">Flatworm</name>
    <dbReference type="NCBI Taxonomy" id="53468"/>
    <lineage>
        <taxon>Eukaryota</taxon>
        <taxon>Metazoa</taxon>
        <taxon>Spiralia</taxon>
        <taxon>Lophotrochozoa</taxon>
        <taxon>Platyhelminthes</taxon>
        <taxon>Cestoda</taxon>
        <taxon>Eucestoda</taxon>
        <taxon>Cyclophyllidea</taxon>
        <taxon>Mesocestoididae</taxon>
        <taxon>Mesocestoides</taxon>
    </lineage>
</organism>
<evidence type="ECO:0000256" key="1">
    <source>
        <dbReference type="SAM" id="SignalP"/>
    </source>
</evidence>
<evidence type="ECO:0000313" key="2">
    <source>
        <dbReference type="WBParaSite" id="MCU_002292-RC"/>
    </source>
</evidence>
<dbReference type="WBParaSite" id="MCU_002292-RC">
    <property type="protein sequence ID" value="MCU_002292-RC"/>
    <property type="gene ID" value="MCU_002292"/>
</dbReference>
<reference evidence="2" key="1">
    <citation type="submission" date="2019-11" db="UniProtKB">
        <authorList>
            <consortium name="WormBaseParasite"/>
        </authorList>
    </citation>
    <scope>IDENTIFICATION</scope>
</reference>
<dbReference type="PROSITE" id="PS51257">
    <property type="entry name" value="PROKAR_LIPOPROTEIN"/>
    <property type="match status" value="1"/>
</dbReference>
<sequence length="54" mass="6349">MIRDMPSLLLLPFLLACLSTHRLCEGYSPRIWILFIRFHSQTMFCPSATKELYS</sequence>
<protein>
    <submittedName>
        <fullName evidence="2">Secreted protein</fullName>
    </submittedName>
</protein>
<accession>A0A5K3EQH4</accession>
<feature type="signal peptide" evidence="1">
    <location>
        <begin position="1"/>
        <end position="26"/>
    </location>
</feature>
<dbReference type="AlphaFoldDB" id="A0A5K3EQH4"/>
<proteinExistence type="predicted"/>
<feature type="chain" id="PRO_5024466191" evidence="1">
    <location>
        <begin position="27"/>
        <end position="54"/>
    </location>
</feature>
<name>A0A5K3EQH4_MESCO</name>